<organism evidence="1 2">
    <name type="scientific">Rhodovulum bhavnagarense</name>
    <dbReference type="NCBI Taxonomy" id="992286"/>
    <lineage>
        <taxon>Bacteria</taxon>
        <taxon>Pseudomonadati</taxon>
        <taxon>Pseudomonadota</taxon>
        <taxon>Alphaproteobacteria</taxon>
        <taxon>Rhodobacterales</taxon>
        <taxon>Paracoccaceae</taxon>
        <taxon>Rhodovulum</taxon>
    </lineage>
</organism>
<keyword evidence="2" id="KW-1185">Reference proteome</keyword>
<proteinExistence type="predicted"/>
<sequence length="266" mass="29208">MPLTAFQYELMRLLASSKTRSAYLAGGSISSLEGRRFSDDIDYFHDSAAITVKTYEIDCIILSENGYVVTPITETPGFVRAVVSRGTDAVKVDWAHEAAWHFFAPVMDPEFGFRLHWADAATNKILAFASRRESRDVFDVLQWHETRLPLGILIWAASGKDAGLPPGLILEEIRRNARISPGDLSMLNVEGGVDPVDIAKRFREAVREAEALLEVLPPESAGHLFLCPDGTPTKPDLGSEAALSRRIAPTLGGLMPVLHDEIPTPD</sequence>
<accession>A0A4R2R7A0</accession>
<evidence type="ECO:0008006" key="3">
    <source>
        <dbReference type="Google" id="ProtNLM"/>
    </source>
</evidence>
<gene>
    <name evidence="1" type="ORF">EV663_12520</name>
</gene>
<name>A0A4R2R7A0_9RHOB</name>
<comment type="caution">
    <text evidence="1">The sequence shown here is derived from an EMBL/GenBank/DDBJ whole genome shotgun (WGS) entry which is preliminary data.</text>
</comment>
<dbReference type="Proteomes" id="UP000295050">
    <property type="component" value="Unassembled WGS sequence"/>
</dbReference>
<protein>
    <recommendedName>
        <fullName evidence="3">Nucleotidyltransferase AbiEii toxin of type IV toxin-antitoxin system</fullName>
    </recommendedName>
</protein>
<dbReference type="EMBL" id="SLXU01000025">
    <property type="protein sequence ID" value="TCP58473.1"/>
    <property type="molecule type" value="Genomic_DNA"/>
</dbReference>
<evidence type="ECO:0000313" key="2">
    <source>
        <dbReference type="Proteomes" id="UP000295050"/>
    </source>
</evidence>
<evidence type="ECO:0000313" key="1">
    <source>
        <dbReference type="EMBL" id="TCP58473.1"/>
    </source>
</evidence>
<reference evidence="1 2" key="1">
    <citation type="submission" date="2019-03" db="EMBL/GenBank/DDBJ databases">
        <title>Genomic Encyclopedia of Type Strains, Phase IV (KMG-IV): sequencing the most valuable type-strain genomes for metagenomic binning, comparative biology and taxonomic classification.</title>
        <authorList>
            <person name="Goeker M."/>
        </authorList>
    </citation>
    <scope>NUCLEOTIDE SEQUENCE [LARGE SCALE GENOMIC DNA]</scope>
    <source>
        <strain evidence="1 2">DSM 24766</strain>
    </source>
</reference>
<dbReference type="AlphaFoldDB" id="A0A4R2R7A0"/>